<dbReference type="EMBL" id="CCBP010000091">
    <property type="protein sequence ID" value="CDO70684.1"/>
    <property type="molecule type" value="Genomic_DNA"/>
</dbReference>
<comment type="caution">
    <text evidence="1">The sequence shown here is derived from an EMBL/GenBank/DDBJ whole genome shotgun (WGS) entry which is preliminary data.</text>
</comment>
<evidence type="ECO:0000313" key="1">
    <source>
        <dbReference type="EMBL" id="CDO70684.1"/>
    </source>
</evidence>
<dbReference type="AlphaFoldDB" id="A0A060SEH8"/>
<keyword evidence="2" id="KW-1185">Reference proteome</keyword>
<accession>A0A060SEH8</accession>
<name>A0A060SEH8_PYCCI</name>
<gene>
    <name evidence="1" type="ORF">BN946_scf184779.g8</name>
</gene>
<evidence type="ECO:0000313" key="2">
    <source>
        <dbReference type="Proteomes" id="UP000029665"/>
    </source>
</evidence>
<sequence length="259" mass="28996">MTPAPTGQSPTSRRKFCRHCGSLSVLKKIHGSLDTLERTFLEIVQDVLNACQQQLYDWWRSFQKNANNVVRDEIASRHASKTLSAFERSDHRLQAWLKDALERGGAAIYSKPNTEDPRNTREQLGSKYVLKTMASHLAGTIGSVTAENENTYPMGALALAAAAVQRTFEWYLRDQPKGIKQTNFSLNNAGELTGFWQDNAIADLLEKPHQFKRILQRALKLVDAPAVVVKLSQSKVTATALYIRKRSSSPGIDMSSTYK</sequence>
<protein>
    <submittedName>
        <fullName evidence="1">Uncharacterized protein</fullName>
    </submittedName>
</protein>
<dbReference type="Proteomes" id="UP000029665">
    <property type="component" value="Unassembled WGS sequence"/>
</dbReference>
<dbReference type="HOGENOM" id="CLU_1074177_0_0_1"/>
<reference evidence="1" key="1">
    <citation type="submission" date="2014-01" db="EMBL/GenBank/DDBJ databases">
        <title>The genome of the white-rot fungus Pycnoporus cinnabarinus: a basidiomycete model with a versatile arsenal for lignocellulosic biomass breakdown.</title>
        <authorList>
            <person name="Levasseur A."/>
            <person name="Lomascolo A."/>
            <person name="Ruiz-Duenas F.J."/>
            <person name="Uzan E."/>
            <person name="Piumi F."/>
            <person name="Kues U."/>
            <person name="Ram A.F.J."/>
            <person name="Murat C."/>
            <person name="Haon M."/>
            <person name="Benoit I."/>
            <person name="Arfi Y."/>
            <person name="Chevret D."/>
            <person name="Drula E."/>
            <person name="Kwon M.J."/>
            <person name="Gouret P."/>
            <person name="Lesage-Meessen L."/>
            <person name="Lombard V."/>
            <person name="Mariette J."/>
            <person name="Noirot C."/>
            <person name="Park J."/>
            <person name="Patyshakuliyeva A."/>
            <person name="Wieneger R.A.B."/>
            <person name="Wosten H.A.B."/>
            <person name="Martin F."/>
            <person name="Coutinho P.M."/>
            <person name="de Vries R."/>
            <person name="Martinez A.T."/>
            <person name="Klopp C."/>
            <person name="Pontarotti P."/>
            <person name="Henrissat B."/>
            <person name="Record E."/>
        </authorList>
    </citation>
    <scope>NUCLEOTIDE SEQUENCE [LARGE SCALE GENOMIC DNA]</scope>
    <source>
        <strain evidence="1">BRFM137</strain>
    </source>
</reference>
<dbReference type="OMA" id="LKTMASH"/>
<organism evidence="1 2">
    <name type="scientific">Pycnoporus cinnabarinus</name>
    <name type="common">Cinnabar-red polypore</name>
    <name type="synonym">Trametes cinnabarina</name>
    <dbReference type="NCBI Taxonomy" id="5643"/>
    <lineage>
        <taxon>Eukaryota</taxon>
        <taxon>Fungi</taxon>
        <taxon>Dikarya</taxon>
        <taxon>Basidiomycota</taxon>
        <taxon>Agaricomycotina</taxon>
        <taxon>Agaricomycetes</taxon>
        <taxon>Polyporales</taxon>
        <taxon>Polyporaceae</taxon>
        <taxon>Trametes</taxon>
    </lineage>
</organism>
<proteinExistence type="predicted"/>
<dbReference type="OrthoDB" id="2742042at2759"/>